<feature type="region of interest" description="Disordered" evidence="5">
    <location>
        <begin position="209"/>
        <end position="228"/>
    </location>
</feature>
<dbReference type="Pfam" id="PF00698">
    <property type="entry name" value="Acyl_transf_1"/>
    <property type="match status" value="1"/>
</dbReference>
<keyword evidence="2" id="KW-0597">Phosphoprotein</keyword>
<dbReference type="InterPro" id="IPR016036">
    <property type="entry name" value="Malonyl_transacylase_ACP-bd"/>
</dbReference>
<evidence type="ECO:0000256" key="1">
    <source>
        <dbReference type="ARBA" id="ARBA00022450"/>
    </source>
</evidence>
<dbReference type="InterPro" id="IPR014030">
    <property type="entry name" value="Ketoacyl_synth_N"/>
</dbReference>
<organism evidence="7 8">
    <name type="scientific">Streptomyces gamaensis</name>
    <dbReference type="NCBI Taxonomy" id="1763542"/>
    <lineage>
        <taxon>Bacteria</taxon>
        <taxon>Bacillati</taxon>
        <taxon>Actinomycetota</taxon>
        <taxon>Actinomycetes</taxon>
        <taxon>Kitasatosporales</taxon>
        <taxon>Streptomycetaceae</taxon>
        <taxon>Streptomyces</taxon>
    </lineage>
</organism>
<dbReference type="InterPro" id="IPR016039">
    <property type="entry name" value="Thiolase-like"/>
</dbReference>
<dbReference type="SMART" id="SM00827">
    <property type="entry name" value="PKS_AT"/>
    <property type="match status" value="1"/>
</dbReference>
<dbReference type="Gene3D" id="3.40.50.720">
    <property type="entry name" value="NAD(P)-binding Rossmann-like Domain"/>
    <property type="match status" value="1"/>
</dbReference>
<dbReference type="Gene3D" id="1.10.1200.10">
    <property type="entry name" value="ACP-like"/>
    <property type="match status" value="1"/>
</dbReference>
<dbReference type="SUPFAM" id="SSF53901">
    <property type="entry name" value="Thiolase-like"/>
    <property type="match status" value="1"/>
</dbReference>
<reference evidence="8" key="1">
    <citation type="journal article" date="2019" name="Int. J. Syst. Evol. Microbiol.">
        <title>The Global Catalogue of Microorganisms (GCM) 10K type strain sequencing project: providing services to taxonomists for standard genome sequencing and annotation.</title>
        <authorList>
            <consortium name="The Broad Institute Genomics Platform"/>
            <consortium name="The Broad Institute Genome Sequencing Center for Infectious Disease"/>
            <person name="Wu L."/>
            <person name="Ma J."/>
        </authorList>
    </citation>
    <scope>NUCLEOTIDE SEQUENCE [LARGE SCALE GENOMIC DNA]</scope>
    <source>
        <strain evidence="8">CGMCC 4.7304</strain>
    </source>
</reference>
<keyword evidence="3" id="KW-0808">Transferase</keyword>
<dbReference type="InterPro" id="IPR057326">
    <property type="entry name" value="KR_dom"/>
</dbReference>
<dbReference type="InterPro" id="IPR013968">
    <property type="entry name" value="PKS_KR"/>
</dbReference>
<dbReference type="Gene3D" id="3.40.47.10">
    <property type="match status" value="1"/>
</dbReference>
<dbReference type="InterPro" id="IPR014031">
    <property type="entry name" value="Ketoacyl_synth_C"/>
</dbReference>
<dbReference type="Pfam" id="PF08659">
    <property type="entry name" value="KR"/>
    <property type="match status" value="1"/>
</dbReference>
<dbReference type="InterPro" id="IPR052568">
    <property type="entry name" value="PKS-FAS_Synthase"/>
</dbReference>
<dbReference type="EMBL" id="JBHSPB010000029">
    <property type="protein sequence ID" value="MFC5724500.1"/>
    <property type="molecule type" value="Genomic_DNA"/>
</dbReference>
<dbReference type="CDD" id="cd00833">
    <property type="entry name" value="PKS"/>
    <property type="match status" value="1"/>
</dbReference>
<dbReference type="PANTHER" id="PTHR43074">
    <property type="entry name" value="OMEGA-3 POLYUNSATURATED FATTY ACID SYNTHASE PFAB-RELATED"/>
    <property type="match status" value="1"/>
</dbReference>
<dbReference type="Gene3D" id="3.20.20.70">
    <property type="entry name" value="Aldolase class I"/>
    <property type="match status" value="2"/>
</dbReference>
<dbReference type="SUPFAM" id="SSF51412">
    <property type="entry name" value="Inosine monophosphate dehydrogenase (IMPDH)"/>
    <property type="match status" value="2"/>
</dbReference>
<dbReference type="Pfam" id="PF02801">
    <property type="entry name" value="Ketoacyl-synt_C"/>
    <property type="match status" value="1"/>
</dbReference>
<name>A0ABW0ZDV2_9ACTN</name>
<dbReference type="SUPFAM" id="SSF52151">
    <property type="entry name" value="FabD/lysophospholipase-like"/>
    <property type="match status" value="1"/>
</dbReference>
<proteinExistence type="predicted"/>
<dbReference type="SMART" id="SM00825">
    <property type="entry name" value="PKS_KS"/>
    <property type="match status" value="1"/>
</dbReference>
<dbReference type="RefSeq" id="WP_390321014.1">
    <property type="nucleotide sequence ID" value="NZ_JBHSPB010000029.1"/>
</dbReference>
<dbReference type="SUPFAM" id="SSF47336">
    <property type="entry name" value="ACP-like"/>
    <property type="match status" value="1"/>
</dbReference>
<feature type="region of interest" description="Disordered" evidence="5">
    <location>
        <begin position="1820"/>
        <end position="1850"/>
    </location>
</feature>
<dbReference type="PROSITE" id="PS52004">
    <property type="entry name" value="KS3_2"/>
    <property type="match status" value="1"/>
</dbReference>
<feature type="region of interest" description="Disordered" evidence="5">
    <location>
        <begin position="1721"/>
        <end position="1758"/>
    </location>
</feature>
<feature type="domain" description="Ketosynthase family 3 (KS3)" evidence="6">
    <location>
        <begin position="649"/>
        <end position="1088"/>
    </location>
</feature>
<dbReference type="InterPro" id="IPR036291">
    <property type="entry name" value="NAD(P)-bd_dom_sf"/>
</dbReference>
<dbReference type="InterPro" id="IPR013785">
    <property type="entry name" value="Aldolase_TIM"/>
</dbReference>
<accession>A0ABW0ZDV2</accession>
<evidence type="ECO:0000256" key="2">
    <source>
        <dbReference type="ARBA" id="ARBA00022553"/>
    </source>
</evidence>
<evidence type="ECO:0000256" key="5">
    <source>
        <dbReference type="SAM" id="MobiDB-lite"/>
    </source>
</evidence>
<evidence type="ECO:0000313" key="8">
    <source>
        <dbReference type="Proteomes" id="UP001596083"/>
    </source>
</evidence>
<keyword evidence="1" id="KW-0596">Phosphopantetheine</keyword>
<comment type="caution">
    <text evidence="7">The sequence shown here is derived from an EMBL/GenBank/DDBJ whole genome shotgun (WGS) entry which is preliminary data.</text>
</comment>
<dbReference type="Pfam" id="PF00109">
    <property type="entry name" value="ketoacyl-synt"/>
    <property type="match status" value="1"/>
</dbReference>
<dbReference type="Pfam" id="PF03060">
    <property type="entry name" value="NMO"/>
    <property type="match status" value="1"/>
</dbReference>
<dbReference type="PANTHER" id="PTHR43074:SF1">
    <property type="entry name" value="BETA-KETOACYL SYNTHASE FAMILY PROTEIN-RELATED"/>
    <property type="match status" value="1"/>
</dbReference>
<dbReference type="InterPro" id="IPR018201">
    <property type="entry name" value="Ketoacyl_synth_AS"/>
</dbReference>
<dbReference type="PROSITE" id="PS00606">
    <property type="entry name" value="KS3_1"/>
    <property type="match status" value="1"/>
</dbReference>
<gene>
    <name evidence="7" type="ORF">ACFP1Z_30530</name>
</gene>
<feature type="compositionally biased region" description="Pro residues" evidence="5">
    <location>
        <begin position="1746"/>
        <end position="1758"/>
    </location>
</feature>
<keyword evidence="4" id="KW-0012">Acyltransferase</keyword>
<dbReference type="InterPro" id="IPR001227">
    <property type="entry name" value="Ac_transferase_dom_sf"/>
</dbReference>
<dbReference type="Gene3D" id="3.30.70.250">
    <property type="entry name" value="Malonyl-CoA ACP transacylase, ACP-binding"/>
    <property type="match status" value="1"/>
</dbReference>
<protein>
    <submittedName>
        <fullName evidence="7">SDR family NAD(P)-dependent oxidoreductase</fullName>
    </submittedName>
</protein>
<dbReference type="InterPro" id="IPR036736">
    <property type="entry name" value="ACP-like_sf"/>
</dbReference>
<evidence type="ECO:0000256" key="3">
    <source>
        <dbReference type="ARBA" id="ARBA00022679"/>
    </source>
</evidence>
<dbReference type="Proteomes" id="UP001596083">
    <property type="component" value="Unassembled WGS sequence"/>
</dbReference>
<dbReference type="InterPro" id="IPR016035">
    <property type="entry name" value="Acyl_Trfase/lysoPLipase"/>
</dbReference>
<sequence length="2324" mass="240455">MAAQRAVIGTGLFGVPDARLAAAVGRAGGLGVVDLGSDGRAAREALELVRAWTPDAYGVRLSADCALRPEELYAPDGTGPHAVLLAPETPYGIGQFPPGAVLAEVRGLREGRTAVGAGAAGLIARGSECGGPAGELSTFVLLQQLLADHDVTVPVWACGGIGPHTAPAAVLAGAAGVVLDVQLALLDEADTAPELATVLRSVDGTETRYDNGRRTLTPAHPGLPLPRSGENLPLGQDAFLARRFADRYRTAAVAVRAVREAVDRAVRDRGAPAALRPGSPMCGSGSLGTRLPVAQGPMTRVSDQPRFAKAVADAGGLPFLALALADAEQTRALLKETGDTLGERPWGVGILGFAPEEVRTAQLAAVTALRPTHAIVAGGRPAQAAELEAHGIRTFLHVPSPGLLEQFLAAGARRFVFEGAECGGHIGPRNSFPLWEAQLAVLEDFLAGQQQPAVDVLFAGGIHDARSAAAVAALTTGIRAAGATTGILMGTAYLFTEEAVHCGAVQPLYQRQALAAEHTAVLRTGPGQVTRCLPSPYCRTHEARKAELSERGVPEREAWEELEQLNLGRLRLAGKGVERVGDTLVEADEQRQLAEGLFMAGEAAVLRSTTTDVTELHRQVTEEAAEFYERRAAGTAPLTPPGEQPVPEPLGIAVVGMACVFPGAPDLPSYWANVLAGTDSVTEVPPGRWDPAVHHGPQATAHDVTASTRGGFLPRIPFDPLRYGIPPASLPAIDPAQLLALETAARALADAGYDRRAFPRDRTCVIFGAEAGSDSADALTLRTVLPSYTGRLPEELAAQLPALTEDSFPGLLANVIAGRIANRLGLGGTAYTVDAACASSLTALDAACRQLRTGSADLALCGGVDLHNGIKDYLLFSSVPALSPTGRCRPFDADADGITLGEGVACVVLKRLADAERDGDRVYAVVEAVGSSADGRSLGLTAPRREGQRTALERAYAQAGVPPAAAGLVEAHGTGTVVGDRTELAALTEVFTDSGARPGGCVIGSVKSQLGHTKCAAGLAGMIKAALALHTGVRPPTLHLRHPNPGWQPDDSPFVFHDRALPWPAGRRVAGVSAFGFGGTNFHAVLRAADGAVPPRCGHDAWPAELFVLRHTDDARALLRLVEANDGAGRPWRLRDLALTAARRTGTGPVGAAVVAESLDGLPELLRCVVAGEERPGVCLAGVSAPPPGKVALLFPGQGSQWPGMLAELFTAFPETQRHLRSVPSDVLFPPAAFDAATREAQRARLADTRSAQPALGAVCLAVHDVLKRLGVRADMVAGHSYGELVALAAAGALAPETVPDLSTARARAMAAAADGAPGAMAAVAAEPEKTEALLAETGLAEAVVVANHNAPAQTVISGRAAAVEQALAAAADAGLTAHRLPVPCAFHSPLVAGAASEFEAALAGHPFRTPGIPVWSNATAEPYPDDPADGRRRLAAQLAAPVRFVAQIEAMYEAGARVFVEAGPGTVLTGLVRAILGERPHLAVPFAPHPDAGLPGHLHALARLAAAGVPVAAERLFAGRDAVVADARAVPVRPGWTVDGALVRTADGEPVRGGLRPARRIRLTGGTPGAPDAEGPDLLAEFLRGSREMVAAQRDVLLAYFGAGTVPAPVADAPVVPVVASPAPDPEPRIARAPAVDILDTVRTVISERTGYPLELIEPELDLEADLSIDSIKRTEIVGELARRLAGPQGPVPGAWPEWAESGVEELLRSRTARALAEGVRARWGESTEAPGHGTASGEETVPGLPLPAGPPVPEPPGEWPSIGAAAREGRGPLDGPMPPHVTGVPVVGDDTDACPAALPHEPLDPGPGAGVAVVRGDAVSDGPTPPRLDVPRQVADAPTTPPGNRPLALPPERHLLRETPLAGAPAPDDVAFSGWRFLLLGGDSPLARALLDRLNALGATATRATTPPGTHHDGVIHVDALTAGTAPLLPAAFSLFQDVLRTPPRYLLCARPEAEEARTAGLDGLFRSLAREYPDSLVRSVALGGERPAAVLADELVGELLAPDRAPVVRRAADGTRYGTELYRAPLPATGGAPAFVPGSVVLLAGGARGITARTAVSLAAAGCRVELLGRTGIPTGIPTEAEDPALAAASGLTALRSVLAARGGLPPAGIEREARRILARREVVATLAAIEAVGGTAHYHRVDLRDHEAVRATVGAIHADAARIDAVVHAAGVVEDRLFADKEPDSLARVHGTKVDGAHALLSALRDLPEPPHTTVLFGSVAAVLGNRGQTDYSAANDALAVLGRQWRQDTGSRTLTVHWGPWAPDPRHPGMVGPELARAYARRGLALIDPEEGVRALLRELAHGDPEITEVVLTAPGRLL</sequence>
<dbReference type="SMART" id="SM00822">
    <property type="entry name" value="PKS_KR"/>
    <property type="match status" value="1"/>
</dbReference>
<dbReference type="SUPFAM" id="SSF55048">
    <property type="entry name" value="Probable ACP-binding domain of malonyl-CoA ACP transacylase"/>
    <property type="match status" value="1"/>
</dbReference>
<dbReference type="InterPro" id="IPR014043">
    <property type="entry name" value="Acyl_transferase_dom"/>
</dbReference>
<evidence type="ECO:0000256" key="4">
    <source>
        <dbReference type="ARBA" id="ARBA00023315"/>
    </source>
</evidence>
<evidence type="ECO:0000259" key="6">
    <source>
        <dbReference type="PROSITE" id="PS52004"/>
    </source>
</evidence>
<dbReference type="Gene3D" id="3.40.366.10">
    <property type="entry name" value="Malonyl-Coenzyme A Acyl Carrier Protein, domain 2"/>
    <property type="match status" value="1"/>
</dbReference>
<evidence type="ECO:0000313" key="7">
    <source>
        <dbReference type="EMBL" id="MFC5724500.1"/>
    </source>
</evidence>
<keyword evidence="8" id="KW-1185">Reference proteome</keyword>
<dbReference type="InterPro" id="IPR020841">
    <property type="entry name" value="PKS_Beta-ketoAc_synthase_dom"/>
</dbReference>
<dbReference type="SUPFAM" id="SSF51735">
    <property type="entry name" value="NAD(P)-binding Rossmann-fold domains"/>
    <property type="match status" value="2"/>
</dbReference>